<organism evidence="1 2">
    <name type="scientific">Geobacillus proteiniphilus</name>
    <dbReference type="NCBI Taxonomy" id="860353"/>
    <lineage>
        <taxon>Bacteria</taxon>
        <taxon>Bacillati</taxon>
        <taxon>Bacillota</taxon>
        <taxon>Bacilli</taxon>
        <taxon>Bacillales</taxon>
        <taxon>Anoxybacillaceae</taxon>
        <taxon>Geobacillus</taxon>
    </lineage>
</organism>
<gene>
    <name evidence="1" type="ORF">BRO54_2460</name>
</gene>
<reference evidence="2" key="2">
    <citation type="submission" date="2017-01" db="EMBL/GenBank/DDBJ databases">
        <title>Genome sequencing and annotation of Geobacillus sp. 1017, a Hydrocarbon-Oxidizing Thermophilic Bacterium Isolated from a Heavy Oil Reservoir (China).</title>
        <authorList>
            <person name="Kadnikov V.V."/>
            <person name="Mardanov A.V."/>
            <person name="Poltaraus A.B."/>
            <person name="Sokolova D.S."/>
            <person name="Semenova E.M."/>
            <person name="Ravin N.V."/>
            <person name="Tourova T.P."/>
            <person name="Nazina T.N."/>
        </authorList>
    </citation>
    <scope>NUCLEOTIDE SEQUENCE [LARGE SCALE GENOMIC DNA]</scope>
    <source>
        <strain evidence="2">1017</strain>
    </source>
</reference>
<reference evidence="1 2" key="1">
    <citation type="submission" date="2016-11" db="EMBL/GenBank/DDBJ databases">
        <authorList>
            <person name="Kadnikov V."/>
            <person name="Nazina T."/>
        </authorList>
    </citation>
    <scope>NUCLEOTIDE SEQUENCE [LARGE SCALE GENOMIC DNA]</scope>
    <source>
        <strain evidence="1 2">1017</strain>
    </source>
</reference>
<proteinExistence type="predicted"/>
<dbReference type="Proteomes" id="UP000186030">
    <property type="component" value="Unassembled WGS sequence"/>
</dbReference>
<protein>
    <submittedName>
        <fullName evidence="1">Uncharacterized protein</fullName>
    </submittedName>
</protein>
<dbReference type="EMBL" id="MQMG01000032">
    <property type="protein sequence ID" value="OKO92204.1"/>
    <property type="molecule type" value="Genomic_DNA"/>
</dbReference>
<name>A0A1Q5SW42_9BACL</name>
<evidence type="ECO:0000313" key="2">
    <source>
        <dbReference type="Proteomes" id="UP000186030"/>
    </source>
</evidence>
<evidence type="ECO:0000313" key="1">
    <source>
        <dbReference type="EMBL" id="OKO92204.1"/>
    </source>
</evidence>
<dbReference type="AlphaFoldDB" id="A0A1Q5SW42"/>
<sequence>MLGSVLDGRSVWRKRFFPARAARIMAGAAPVCFCHRRGVKLDFLPFICP</sequence>
<accession>A0A1Q5SW42</accession>
<comment type="caution">
    <text evidence="1">The sequence shown here is derived from an EMBL/GenBank/DDBJ whole genome shotgun (WGS) entry which is preliminary data.</text>
</comment>